<dbReference type="AlphaFoldDB" id="A0A016WFT4"/>
<organism evidence="1 2">
    <name type="scientific">Ancylostoma ceylanicum</name>
    <dbReference type="NCBI Taxonomy" id="53326"/>
    <lineage>
        <taxon>Eukaryota</taxon>
        <taxon>Metazoa</taxon>
        <taxon>Ecdysozoa</taxon>
        <taxon>Nematoda</taxon>
        <taxon>Chromadorea</taxon>
        <taxon>Rhabditida</taxon>
        <taxon>Rhabditina</taxon>
        <taxon>Rhabditomorpha</taxon>
        <taxon>Strongyloidea</taxon>
        <taxon>Ancylostomatidae</taxon>
        <taxon>Ancylostomatinae</taxon>
        <taxon>Ancylostoma</taxon>
    </lineage>
</organism>
<dbReference type="OrthoDB" id="425014at2759"/>
<keyword evidence="2" id="KW-1185">Reference proteome</keyword>
<comment type="caution">
    <text evidence="1">The sequence shown here is derived from an EMBL/GenBank/DDBJ whole genome shotgun (WGS) entry which is preliminary data.</text>
</comment>
<dbReference type="Proteomes" id="UP000024635">
    <property type="component" value="Unassembled WGS sequence"/>
</dbReference>
<name>A0A016WFT4_9BILA</name>
<evidence type="ECO:0000313" key="2">
    <source>
        <dbReference type="Proteomes" id="UP000024635"/>
    </source>
</evidence>
<accession>A0A016WFT4</accession>
<protein>
    <submittedName>
        <fullName evidence="1">Uncharacterized protein</fullName>
    </submittedName>
</protein>
<dbReference type="EMBL" id="JARK01000302">
    <property type="protein sequence ID" value="EYC38679.1"/>
    <property type="molecule type" value="Genomic_DNA"/>
</dbReference>
<reference evidence="2" key="1">
    <citation type="journal article" date="2015" name="Nat. Genet.">
        <title>The genome and transcriptome of the zoonotic hookworm Ancylostoma ceylanicum identify infection-specific gene families.</title>
        <authorList>
            <person name="Schwarz E.M."/>
            <person name="Hu Y."/>
            <person name="Antoshechkin I."/>
            <person name="Miller M.M."/>
            <person name="Sternberg P.W."/>
            <person name="Aroian R.V."/>
        </authorList>
    </citation>
    <scope>NUCLEOTIDE SEQUENCE</scope>
    <source>
        <strain evidence="2">HY135</strain>
    </source>
</reference>
<proteinExistence type="predicted"/>
<sequence>MVGVALNDCSVVRRKYPGSVQVKGVPSSRSIWGTVWCRMLASHQASRTLKVMATNMLRWTAGITRADRICNEKVRERFGIARLPTNFSKLAGTGTVTFCVPTDTASAKLALISKHQENEQKGNRSNGG</sequence>
<evidence type="ECO:0000313" key="1">
    <source>
        <dbReference type="EMBL" id="EYC38679.1"/>
    </source>
</evidence>
<gene>
    <name evidence="1" type="primary">Acey_s0702.g1660</name>
    <name evidence="1" type="ORF">Y032_0702g1660</name>
</gene>